<sequence length="280" mass="32201">MFRAKLKELLYIIKTAKNYDKINIFVSESGSGVFSEVGLATNELIRSYQAKLIQQKKTEQANKELMTSLSHDVRTPLTSLLGYLDALESDILDNDEKIKYIRTSRKKAYDLKELVDNLFELFKIGSREILFSPEVKDINELLRENIIEWGPVFEQNKISLKVDIPEDEYNVNIDENAFNRIISNLLQNAVQYAGDCIEFKTLKSDSYVEIYIKDNGNGIDEDSIRFVFDRLYKCDKSRSKRGSGLGLSIVKEFMDMHSGKIDVKSKIGYGTEFILQFPIL</sequence>
<dbReference type="SUPFAM" id="SSF55874">
    <property type="entry name" value="ATPase domain of HSP90 chaperone/DNA topoisomerase II/histidine kinase"/>
    <property type="match status" value="1"/>
</dbReference>
<dbReference type="SMART" id="SM00388">
    <property type="entry name" value="HisKA"/>
    <property type="match status" value="1"/>
</dbReference>
<dbReference type="InterPro" id="IPR050351">
    <property type="entry name" value="BphY/WalK/GraS-like"/>
</dbReference>
<evidence type="ECO:0000256" key="3">
    <source>
        <dbReference type="ARBA" id="ARBA00012438"/>
    </source>
</evidence>
<dbReference type="EMBL" id="JAGGJX010000001">
    <property type="protein sequence ID" value="MBP1853994.1"/>
    <property type="molecule type" value="Genomic_DNA"/>
</dbReference>
<evidence type="ECO:0000256" key="7">
    <source>
        <dbReference type="ARBA" id="ARBA00023012"/>
    </source>
</evidence>
<dbReference type="InterPro" id="IPR005467">
    <property type="entry name" value="His_kinase_dom"/>
</dbReference>
<evidence type="ECO:0000256" key="2">
    <source>
        <dbReference type="ARBA" id="ARBA00004370"/>
    </source>
</evidence>
<keyword evidence="4" id="KW-0597">Phosphoprotein</keyword>
<feature type="domain" description="Histidine kinase" evidence="8">
    <location>
        <begin position="68"/>
        <end position="280"/>
    </location>
</feature>
<dbReference type="PANTHER" id="PTHR45453">
    <property type="entry name" value="PHOSPHATE REGULON SENSOR PROTEIN PHOR"/>
    <property type="match status" value="1"/>
</dbReference>
<evidence type="ECO:0000256" key="4">
    <source>
        <dbReference type="ARBA" id="ARBA00022553"/>
    </source>
</evidence>
<dbReference type="PROSITE" id="PS50109">
    <property type="entry name" value="HIS_KIN"/>
    <property type="match status" value="1"/>
</dbReference>
<evidence type="ECO:0000313" key="9">
    <source>
        <dbReference type="EMBL" id="MBP1853994.1"/>
    </source>
</evidence>
<dbReference type="GO" id="GO:0016301">
    <property type="term" value="F:kinase activity"/>
    <property type="evidence" value="ECO:0007669"/>
    <property type="project" value="UniProtKB-KW"/>
</dbReference>
<evidence type="ECO:0000256" key="1">
    <source>
        <dbReference type="ARBA" id="ARBA00000085"/>
    </source>
</evidence>
<dbReference type="SMART" id="SM00387">
    <property type="entry name" value="HATPase_c"/>
    <property type="match status" value="1"/>
</dbReference>
<comment type="catalytic activity">
    <reaction evidence="1">
        <text>ATP + protein L-histidine = ADP + protein N-phospho-L-histidine.</text>
        <dbReference type="EC" id="2.7.13.3"/>
    </reaction>
</comment>
<dbReference type="Gene3D" id="3.30.565.10">
    <property type="entry name" value="Histidine kinase-like ATPase, C-terminal domain"/>
    <property type="match status" value="1"/>
</dbReference>
<dbReference type="Pfam" id="PF00512">
    <property type="entry name" value="HisKA"/>
    <property type="match status" value="1"/>
</dbReference>
<dbReference type="CDD" id="cd00082">
    <property type="entry name" value="HisKA"/>
    <property type="match status" value="1"/>
</dbReference>
<dbReference type="InterPro" id="IPR036097">
    <property type="entry name" value="HisK_dim/P_sf"/>
</dbReference>
<evidence type="ECO:0000256" key="6">
    <source>
        <dbReference type="ARBA" id="ARBA00022777"/>
    </source>
</evidence>
<dbReference type="Proteomes" id="UP000767291">
    <property type="component" value="Unassembled WGS sequence"/>
</dbReference>
<evidence type="ECO:0000256" key="5">
    <source>
        <dbReference type="ARBA" id="ARBA00022679"/>
    </source>
</evidence>
<organism evidence="9 10">
    <name type="scientific">Metaclostridioides mangenotii</name>
    <dbReference type="NCBI Taxonomy" id="1540"/>
    <lineage>
        <taxon>Bacteria</taxon>
        <taxon>Bacillati</taxon>
        <taxon>Bacillota</taxon>
        <taxon>Clostridia</taxon>
        <taxon>Peptostreptococcales</taxon>
        <taxon>Peptostreptococcaceae</taxon>
        <taxon>Metaclostridioides</taxon>
    </lineage>
</organism>
<proteinExistence type="predicted"/>
<dbReference type="EC" id="2.7.13.3" evidence="3"/>
<comment type="caution">
    <text evidence="9">The sequence shown here is derived from an EMBL/GenBank/DDBJ whole genome shotgun (WGS) entry which is preliminary data.</text>
</comment>
<dbReference type="Pfam" id="PF02518">
    <property type="entry name" value="HATPase_c"/>
    <property type="match status" value="1"/>
</dbReference>
<dbReference type="InterPro" id="IPR003661">
    <property type="entry name" value="HisK_dim/P_dom"/>
</dbReference>
<dbReference type="RefSeq" id="WP_209455589.1">
    <property type="nucleotide sequence ID" value="NZ_BAAACS010000017.1"/>
</dbReference>
<dbReference type="PRINTS" id="PR00344">
    <property type="entry name" value="BCTRLSENSOR"/>
</dbReference>
<dbReference type="PANTHER" id="PTHR45453:SF1">
    <property type="entry name" value="PHOSPHATE REGULON SENSOR PROTEIN PHOR"/>
    <property type="match status" value="1"/>
</dbReference>
<keyword evidence="7" id="KW-0902">Two-component regulatory system</keyword>
<name>A0ABS4E7S1_9FIRM</name>
<protein>
    <recommendedName>
        <fullName evidence="3">histidine kinase</fullName>
        <ecNumber evidence="3">2.7.13.3</ecNumber>
    </recommendedName>
</protein>
<comment type="subcellular location">
    <subcellularLocation>
        <location evidence="2">Membrane</location>
    </subcellularLocation>
</comment>
<dbReference type="CDD" id="cd00075">
    <property type="entry name" value="HATPase"/>
    <property type="match status" value="1"/>
</dbReference>
<keyword evidence="6 9" id="KW-0418">Kinase</keyword>
<gene>
    <name evidence="9" type="ORF">J2Z43_000384</name>
</gene>
<reference evidence="9 10" key="1">
    <citation type="submission" date="2021-03" db="EMBL/GenBank/DDBJ databases">
        <title>Genomic Encyclopedia of Type Strains, Phase IV (KMG-IV): sequencing the most valuable type-strain genomes for metagenomic binning, comparative biology and taxonomic classification.</title>
        <authorList>
            <person name="Goeker M."/>
        </authorList>
    </citation>
    <scope>NUCLEOTIDE SEQUENCE [LARGE SCALE GENOMIC DNA]</scope>
    <source>
        <strain evidence="9 10">DSM 1289</strain>
    </source>
</reference>
<evidence type="ECO:0000259" key="8">
    <source>
        <dbReference type="PROSITE" id="PS50109"/>
    </source>
</evidence>
<evidence type="ECO:0000313" key="10">
    <source>
        <dbReference type="Proteomes" id="UP000767291"/>
    </source>
</evidence>
<dbReference type="Gene3D" id="1.10.287.130">
    <property type="match status" value="1"/>
</dbReference>
<dbReference type="InterPro" id="IPR004358">
    <property type="entry name" value="Sig_transdc_His_kin-like_C"/>
</dbReference>
<keyword evidence="10" id="KW-1185">Reference proteome</keyword>
<keyword evidence="5" id="KW-0808">Transferase</keyword>
<dbReference type="SUPFAM" id="SSF47384">
    <property type="entry name" value="Homodimeric domain of signal transducing histidine kinase"/>
    <property type="match status" value="1"/>
</dbReference>
<dbReference type="InterPro" id="IPR003594">
    <property type="entry name" value="HATPase_dom"/>
</dbReference>
<dbReference type="InterPro" id="IPR036890">
    <property type="entry name" value="HATPase_C_sf"/>
</dbReference>
<accession>A0ABS4E7S1</accession>